<proteinExistence type="predicted"/>
<accession>A0A2V5J3B3</accession>
<protein>
    <submittedName>
        <fullName evidence="2">Uncharacterized protein</fullName>
    </submittedName>
</protein>
<evidence type="ECO:0000313" key="3">
    <source>
        <dbReference type="Proteomes" id="UP000248817"/>
    </source>
</evidence>
<dbReference type="EMBL" id="KZ825499">
    <property type="protein sequence ID" value="PYI31797.1"/>
    <property type="molecule type" value="Genomic_DNA"/>
</dbReference>
<feature type="region of interest" description="Disordered" evidence="1">
    <location>
        <begin position="1"/>
        <end position="40"/>
    </location>
</feature>
<gene>
    <name evidence="2" type="ORF">BP00DRAFT_425389</name>
</gene>
<sequence>MDRFVNRNVDGGGGDPINQGQPDHDGHYVPGSETETERGSSGLVDLIHIVINVTSQPNHWQRTGSDFKTKNDSSEPIDAIHTNTNATTPAMQDSHDDKHRFGVSGSAVVEKQGSSELVARLPLVHGFMKVTIQTSQGGQATDSHSEPFNVDEEIEAE</sequence>
<dbReference type="AlphaFoldDB" id="A0A2V5J3B3"/>
<dbReference type="Proteomes" id="UP000248817">
    <property type="component" value="Unassembled WGS sequence"/>
</dbReference>
<reference evidence="2 3" key="1">
    <citation type="submission" date="2018-02" db="EMBL/GenBank/DDBJ databases">
        <title>The genomes of Aspergillus section Nigri reveals drivers in fungal speciation.</title>
        <authorList>
            <consortium name="DOE Joint Genome Institute"/>
            <person name="Vesth T.C."/>
            <person name="Nybo J."/>
            <person name="Theobald S."/>
            <person name="Brandl J."/>
            <person name="Frisvad J.C."/>
            <person name="Nielsen K.F."/>
            <person name="Lyhne E.K."/>
            <person name="Kogle M.E."/>
            <person name="Kuo A."/>
            <person name="Riley R."/>
            <person name="Clum A."/>
            <person name="Nolan M."/>
            <person name="Lipzen A."/>
            <person name="Salamov A."/>
            <person name="Henrissat B."/>
            <person name="Wiebenga A."/>
            <person name="De vries R.P."/>
            <person name="Grigoriev I.V."/>
            <person name="Mortensen U.H."/>
            <person name="Andersen M.R."/>
            <person name="Baker S.E."/>
        </authorList>
    </citation>
    <scope>NUCLEOTIDE SEQUENCE [LARGE SCALE GENOMIC DNA]</scope>
    <source>
        <strain evidence="2 3">CBS 114.80</strain>
    </source>
</reference>
<feature type="region of interest" description="Disordered" evidence="1">
    <location>
        <begin position="134"/>
        <end position="157"/>
    </location>
</feature>
<name>A0A2V5J3B3_9EURO</name>
<evidence type="ECO:0000256" key="1">
    <source>
        <dbReference type="SAM" id="MobiDB-lite"/>
    </source>
</evidence>
<evidence type="ECO:0000313" key="2">
    <source>
        <dbReference type="EMBL" id="PYI31797.1"/>
    </source>
</evidence>
<organism evidence="2 3">
    <name type="scientific">Aspergillus indologenus CBS 114.80</name>
    <dbReference type="NCBI Taxonomy" id="1450541"/>
    <lineage>
        <taxon>Eukaryota</taxon>
        <taxon>Fungi</taxon>
        <taxon>Dikarya</taxon>
        <taxon>Ascomycota</taxon>
        <taxon>Pezizomycotina</taxon>
        <taxon>Eurotiomycetes</taxon>
        <taxon>Eurotiomycetidae</taxon>
        <taxon>Eurotiales</taxon>
        <taxon>Aspergillaceae</taxon>
        <taxon>Aspergillus</taxon>
        <taxon>Aspergillus subgen. Circumdati</taxon>
    </lineage>
</organism>
<keyword evidence="3" id="KW-1185">Reference proteome</keyword>